<sequence length="90" mass="10558">MLVSVAKVVIKNEEWRMMNEELRMNNGEKQEQQKTIINYKQRAVNKLCHSLTSAVHRSLFYLQFAIYHILFIIHSSPSATPIMIRLLQSV</sequence>
<evidence type="ECO:0000313" key="3">
    <source>
        <dbReference type="Proteomes" id="UP000318823"/>
    </source>
</evidence>
<dbReference type="EMBL" id="CP041395">
    <property type="protein sequence ID" value="QDM09639.1"/>
    <property type="molecule type" value="Genomic_DNA"/>
</dbReference>
<organism evidence="1 4">
    <name type="scientific">Bacteroides ovatus</name>
    <dbReference type="NCBI Taxonomy" id="28116"/>
    <lineage>
        <taxon>Bacteria</taxon>
        <taxon>Pseudomonadati</taxon>
        <taxon>Bacteroidota</taxon>
        <taxon>Bacteroidia</taxon>
        <taxon>Bacteroidales</taxon>
        <taxon>Bacteroidaceae</taxon>
        <taxon>Bacteroides</taxon>
    </lineage>
</organism>
<dbReference type="AlphaFoldDB" id="A0A515IQX6"/>
<dbReference type="EMBL" id="VWFP01000006">
    <property type="protein sequence ID" value="KAA4628298.1"/>
    <property type="molecule type" value="Genomic_DNA"/>
</dbReference>
<reference evidence="1 4" key="3">
    <citation type="journal article" date="2019" name="Nat. Med.">
        <title>A library of human gut bacterial isolates paired with longitudinal multiomics data enables mechanistic microbiome research.</title>
        <authorList>
            <person name="Poyet M."/>
            <person name="Groussin M."/>
            <person name="Gibbons S.M."/>
            <person name="Avila-Pacheco J."/>
            <person name="Jiang X."/>
            <person name="Kearney S.M."/>
            <person name="Perrotta A.R."/>
            <person name="Berdy B."/>
            <person name="Zhao S."/>
            <person name="Lieberman T.D."/>
            <person name="Swanson P.K."/>
            <person name="Smith M."/>
            <person name="Roesemann S."/>
            <person name="Alexander J.E."/>
            <person name="Rich S.A."/>
            <person name="Livny J."/>
            <person name="Vlamakis H."/>
            <person name="Clish C."/>
            <person name="Bullock K."/>
            <person name="Deik A."/>
            <person name="Scott J."/>
            <person name="Pierce K.A."/>
            <person name="Xavier R.J."/>
            <person name="Alm E.J."/>
        </authorList>
    </citation>
    <scope>NUCLEOTIDE SEQUENCE [LARGE SCALE GENOMIC DNA]</scope>
    <source>
        <strain evidence="1 4">BIOML-A15</strain>
    </source>
</reference>
<name>A0A515IQX6_BACOV</name>
<reference evidence="2" key="4">
    <citation type="submission" date="2019-07" db="EMBL/GenBank/DDBJ databases">
        <authorList>
            <person name="Ross B.D."/>
            <person name="Verster A.J."/>
            <person name="Radey M.C."/>
            <person name="Schmidtke D.T."/>
            <person name="Pope C.E."/>
            <person name="Hoffman L.R."/>
            <person name="Hajjar A."/>
            <person name="Peterson S.B."/>
            <person name="Borenstein E."/>
            <person name="Mougous J.D."/>
        </authorList>
    </citation>
    <scope>NUCLEOTIDE SEQUENCE</scope>
    <source>
        <strain evidence="2">3725 D1 iv</strain>
    </source>
</reference>
<evidence type="ECO:0000313" key="1">
    <source>
        <dbReference type="EMBL" id="KAA4628298.1"/>
    </source>
</evidence>
<dbReference type="Proteomes" id="UP000424805">
    <property type="component" value="Unassembled WGS sequence"/>
</dbReference>
<dbReference type="Proteomes" id="UP000318823">
    <property type="component" value="Chromosome"/>
</dbReference>
<evidence type="ECO:0000313" key="2">
    <source>
        <dbReference type="EMBL" id="QDM09639.1"/>
    </source>
</evidence>
<accession>A0A515IQX6</accession>
<proteinExistence type="predicted"/>
<reference evidence="3" key="1">
    <citation type="journal article" date="2018" name="J. Anim. Genet.">
        <title>Acquired interbacterial defense systems protect against interspecies antagonism in the human gut microbiome.</title>
        <authorList>
            <person name="Ross B.D."/>
            <person name="Verster A.J."/>
            <person name="Radey M.C."/>
            <person name="Schmidtke D.T."/>
            <person name="Pope C.E."/>
            <person name="Hoffman L.R."/>
            <person name="Hajjar A."/>
            <person name="Peterson S.B."/>
            <person name="Borenstein E."/>
            <person name="Mougous J."/>
        </authorList>
    </citation>
    <scope>NUCLEOTIDE SEQUENCE [LARGE SCALE GENOMIC DNA]</scope>
    <source>
        <strain evidence="3">3725 D1 iv</strain>
    </source>
</reference>
<reference evidence="2" key="2">
    <citation type="journal article" date="2018" name="Nature">
        <title>Human gut bacteria contain acquired interbacterial defence systems.</title>
        <authorList>
            <person name="Ross B.D."/>
            <person name="Verster A.J."/>
            <person name="Radey M.C."/>
            <person name="Schmidtke D.T."/>
            <person name="Pope C.E."/>
            <person name="Hoffman L.R."/>
            <person name="Hajjar A."/>
            <person name="Peterson S.B."/>
            <person name="Borenstein E."/>
            <person name="Mougous J."/>
        </authorList>
    </citation>
    <scope>NUCLEOTIDE SEQUENCE</scope>
    <source>
        <strain evidence="2">3725 D1 iv</strain>
    </source>
</reference>
<gene>
    <name evidence="2" type="ORF">DYI28_13410</name>
    <name evidence="1" type="ORF">F3B90_07470</name>
</gene>
<evidence type="ECO:0000313" key="4">
    <source>
        <dbReference type="Proteomes" id="UP000424805"/>
    </source>
</evidence>
<protein>
    <submittedName>
        <fullName evidence="1">Uncharacterized protein</fullName>
    </submittedName>
</protein>